<evidence type="ECO:0000256" key="4">
    <source>
        <dbReference type="ARBA" id="ARBA00022771"/>
    </source>
</evidence>
<dbReference type="GO" id="GO:0003700">
    <property type="term" value="F:DNA-binding transcription factor activity"/>
    <property type="evidence" value="ECO:0007669"/>
    <property type="project" value="TreeGrafter"/>
</dbReference>
<dbReference type="SUPFAM" id="SSF57667">
    <property type="entry name" value="beta-beta-alpha zinc fingers"/>
    <property type="match status" value="4"/>
</dbReference>
<evidence type="ECO:0000313" key="11">
    <source>
        <dbReference type="Proteomes" id="UP000054630"/>
    </source>
</evidence>
<protein>
    <submittedName>
        <fullName evidence="10">Histone H4 transcription factor</fullName>
    </submittedName>
</protein>
<feature type="domain" description="C2H2-type" evidence="9">
    <location>
        <begin position="292"/>
        <end position="314"/>
    </location>
</feature>
<dbReference type="AlphaFoldDB" id="A0A0V0RM26"/>
<keyword evidence="7" id="KW-0539">Nucleus</keyword>
<proteinExistence type="predicted"/>
<organism evidence="10 11">
    <name type="scientific">Trichinella nelsoni</name>
    <dbReference type="NCBI Taxonomy" id="6336"/>
    <lineage>
        <taxon>Eukaryota</taxon>
        <taxon>Metazoa</taxon>
        <taxon>Ecdysozoa</taxon>
        <taxon>Nematoda</taxon>
        <taxon>Enoplea</taxon>
        <taxon>Dorylaimia</taxon>
        <taxon>Trichinellida</taxon>
        <taxon>Trichinellidae</taxon>
        <taxon>Trichinella</taxon>
    </lineage>
</organism>
<keyword evidence="2" id="KW-0479">Metal-binding</keyword>
<dbReference type="PANTHER" id="PTHR24404:SF114">
    <property type="entry name" value="KLUMPFUSS, ISOFORM B-RELATED"/>
    <property type="match status" value="1"/>
</dbReference>
<dbReference type="GO" id="GO:0005634">
    <property type="term" value="C:nucleus"/>
    <property type="evidence" value="ECO:0007669"/>
    <property type="project" value="UniProtKB-SubCell"/>
</dbReference>
<evidence type="ECO:0000313" key="10">
    <source>
        <dbReference type="EMBL" id="KRX15516.1"/>
    </source>
</evidence>
<keyword evidence="6" id="KW-0238">DNA-binding</keyword>
<dbReference type="Proteomes" id="UP000054630">
    <property type="component" value="Unassembled WGS sequence"/>
</dbReference>
<dbReference type="PROSITE" id="PS50157">
    <property type="entry name" value="ZINC_FINGER_C2H2_2"/>
    <property type="match status" value="6"/>
</dbReference>
<dbReference type="GO" id="GO:0008270">
    <property type="term" value="F:zinc ion binding"/>
    <property type="evidence" value="ECO:0007669"/>
    <property type="project" value="UniProtKB-KW"/>
</dbReference>
<evidence type="ECO:0000256" key="7">
    <source>
        <dbReference type="ARBA" id="ARBA00023242"/>
    </source>
</evidence>
<dbReference type="Pfam" id="PF00096">
    <property type="entry name" value="zf-C2H2"/>
    <property type="match status" value="3"/>
</dbReference>
<feature type="domain" description="C2H2-type" evidence="9">
    <location>
        <begin position="375"/>
        <end position="398"/>
    </location>
</feature>
<gene>
    <name evidence="10" type="primary">HINFP</name>
    <name evidence="10" type="ORF">T07_14038</name>
</gene>
<reference evidence="10 11" key="1">
    <citation type="submission" date="2015-01" db="EMBL/GenBank/DDBJ databases">
        <title>Evolution of Trichinella species and genotypes.</title>
        <authorList>
            <person name="Korhonen P.K."/>
            <person name="Edoardo P."/>
            <person name="Giuseppe L.R."/>
            <person name="Gasser R.B."/>
        </authorList>
    </citation>
    <scope>NUCLEOTIDE SEQUENCE [LARGE SCALE GENOMIC DNA]</scope>
    <source>
        <strain evidence="10">ISS37</strain>
    </source>
</reference>
<dbReference type="SMART" id="SM00355">
    <property type="entry name" value="ZnF_C2H2"/>
    <property type="match status" value="10"/>
</dbReference>
<name>A0A0V0RM26_9BILA</name>
<dbReference type="STRING" id="6336.A0A0V0RM26"/>
<evidence type="ECO:0000256" key="8">
    <source>
        <dbReference type="PROSITE-ProRule" id="PRU00042"/>
    </source>
</evidence>
<evidence type="ECO:0000256" key="2">
    <source>
        <dbReference type="ARBA" id="ARBA00022723"/>
    </source>
</evidence>
<feature type="domain" description="C2H2-type" evidence="9">
    <location>
        <begin position="224"/>
        <end position="253"/>
    </location>
</feature>
<dbReference type="InterPro" id="IPR050589">
    <property type="entry name" value="Ikaros_C2H2-ZF"/>
</dbReference>
<evidence type="ECO:0000259" key="9">
    <source>
        <dbReference type="PROSITE" id="PS50157"/>
    </source>
</evidence>
<dbReference type="OrthoDB" id="10039931at2759"/>
<comment type="caution">
    <text evidence="10">The sequence shown here is derived from an EMBL/GenBank/DDBJ whole genome shotgun (WGS) entry which is preliminary data.</text>
</comment>
<evidence type="ECO:0000256" key="1">
    <source>
        <dbReference type="ARBA" id="ARBA00004123"/>
    </source>
</evidence>
<keyword evidence="11" id="KW-1185">Reference proteome</keyword>
<evidence type="ECO:0000256" key="5">
    <source>
        <dbReference type="ARBA" id="ARBA00022833"/>
    </source>
</evidence>
<dbReference type="InterPro" id="IPR036236">
    <property type="entry name" value="Znf_C2H2_sf"/>
</dbReference>
<keyword evidence="5" id="KW-0862">Zinc</keyword>
<keyword evidence="4 8" id="KW-0863">Zinc-finger</keyword>
<dbReference type="InterPro" id="IPR013087">
    <property type="entry name" value="Znf_C2H2_type"/>
</dbReference>
<evidence type="ECO:0000256" key="3">
    <source>
        <dbReference type="ARBA" id="ARBA00022737"/>
    </source>
</evidence>
<dbReference type="GO" id="GO:0006357">
    <property type="term" value="P:regulation of transcription by RNA polymerase II"/>
    <property type="evidence" value="ECO:0007669"/>
    <property type="project" value="TreeGrafter"/>
</dbReference>
<sequence>MKNLLYMQHRKPQVDPPIHAFAWASSQAESFFAANHRELIITQPALYDRMAVPDKMAIISRCIWVALLKKKQKDKLKYACCASGCRFRSVKRYKMVSHINGHRSVKENDSIKCPFSKCSLLFANEEDYNDHLSYHREELNLQERGLLFLINRKEYAEGKLRCPLEELKMMQTGIPQPTLYNRKHICCWKDCNMNIPKLDDFYDHVADHVKACKEKNNKAPRIPKICQWENCGKEFKQCSVLLEHVKTHTGSKVMSCICCTQTFSNRKGLLFHMMRHARGDLIAIRISDECRYECDKCLKKFKSEYLLKVHKKCHEYKVVCEICGRPAVSKSNLKKHMLHMHKSQCDFKCSKCDKRFKTFQDMRAHEFSHTTNIVHPCRICGIGFMTLSSYIVHRRTVHKLRPYRCHLCLDNFDRRDKLSKHLKTEHNMSPPSYTNRFKYLPKPDGVYELADAQREYTERGNSENFTLTDDNIPVVSIDPILMQLPNSSDDDDDGFDFGLGGDGDGDIDFGIWWDENNNGGD</sequence>
<evidence type="ECO:0000256" key="6">
    <source>
        <dbReference type="ARBA" id="ARBA00023125"/>
    </source>
</evidence>
<feature type="domain" description="C2H2-type" evidence="9">
    <location>
        <begin position="403"/>
        <end position="431"/>
    </location>
</feature>
<accession>A0A0V0RM26</accession>
<dbReference type="GO" id="GO:0000978">
    <property type="term" value="F:RNA polymerase II cis-regulatory region sequence-specific DNA binding"/>
    <property type="evidence" value="ECO:0007669"/>
    <property type="project" value="TreeGrafter"/>
</dbReference>
<feature type="domain" description="C2H2-type" evidence="9">
    <location>
        <begin position="318"/>
        <end position="346"/>
    </location>
</feature>
<dbReference type="PANTHER" id="PTHR24404">
    <property type="entry name" value="ZINC FINGER PROTEIN"/>
    <property type="match status" value="1"/>
</dbReference>
<dbReference type="PROSITE" id="PS00028">
    <property type="entry name" value="ZINC_FINGER_C2H2_1"/>
    <property type="match status" value="6"/>
</dbReference>
<feature type="domain" description="C2H2-type" evidence="9">
    <location>
        <begin position="347"/>
        <end position="370"/>
    </location>
</feature>
<comment type="subcellular location">
    <subcellularLocation>
        <location evidence="1">Nucleus</location>
    </subcellularLocation>
</comment>
<dbReference type="Gene3D" id="3.30.160.60">
    <property type="entry name" value="Classic Zinc Finger"/>
    <property type="match status" value="4"/>
</dbReference>
<keyword evidence="3" id="KW-0677">Repeat</keyword>
<dbReference type="EMBL" id="JYDL01000129">
    <property type="protein sequence ID" value="KRX15516.1"/>
    <property type="molecule type" value="Genomic_DNA"/>
</dbReference>